<dbReference type="GO" id="GO:0007017">
    <property type="term" value="P:microtubule-based process"/>
    <property type="evidence" value="ECO:0007669"/>
    <property type="project" value="InterPro"/>
</dbReference>
<keyword evidence="5" id="KW-0175">Coiled coil</keyword>
<dbReference type="GO" id="GO:0005869">
    <property type="term" value="C:dynactin complex"/>
    <property type="evidence" value="ECO:0007669"/>
    <property type="project" value="InterPro"/>
</dbReference>
<feature type="coiled-coil region" evidence="5">
    <location>
        <begin position="372"/>
        <end position="406"/>
    </location>
</feature>
<keyword evidence="3" id="KW-0963">Cytoplasm</keyword>
<evidence type="ECO:0000313" key="6">
    <source>
        <dbReference type="EMBL" id="KAK7864563.1"/>
    </source>
</evidence>
<organism evidence="6 7">
    <name type="scientific">Gryllus longicercus</name>
    <dbReference type="NCBI Taxonomy" id="2509291"/>
    <lineage>
        <taxon>Eukaryota</taxon>
        <taxon>Metazoa</taxon>
        <taxon>Ecdysozoa</taxon>
        <taxon>Arthropoda</taxon>
        <taxon>Hexapoda</taxon>
        <taxon>Insecta</taxon>
        <taxon>Pterygota</taxon>
        <taxon>Neoptera</taxon>
        <taxon>Polyneoptera</taxon>
        <taxon>Orthoptera</taxon>
        <taxon>Ensifera</taxon>
        <taxon>Gryllidea</taxon>
        <taxon>Grylloidea</taxon>
        <taxon>Gryllidae</taxon>
        <taxon>Gryllinae</taxon>
        <taxon>Gryllus</taxon>
    </lineage>
</organism>
<evidence type="ECO:0000256" key="4">
    <source>
        <dbReference type="ARBA" id="ARBA00023017"/>
    </source>
</evidence>
<keyword evidence="7" id="KW-1185">Reference proteome</keyword>
<protein>
    <recommendedName>
        <fullName evidence="8">Dynactin subunit 2</fullName>
    </recommendedName>
</protein>
<dbReference type="InterPro" id="IPR028133">
    <property type="entry name" value="Dynamitin"/>
</dbReference>
<dbReference type="Proteomes" id="UP001378592">
    <property type="component" value="Unassembled WGS sequence"/>
</dbReference>
<accession>A0AAN9VIQ6</accession>
<dbReference type="GO" id="GO:0005737">
    <property type="term" value="C:cytoplasm"/>
    <property type="evidence" value="ECO:0007669"/>
    <property type="project" value="UniProtKB-SubCell"/>
</dbReference>
<evidence type="ECO:0008006" key="8">
    <source>
        <dbReference type="Google" id="ProtNLM"/>
    </source>
</evidence>
<evidence type="ECO:0000256" key="1">
    <source>
        <dbReference type="ARBA" id="ARBA00004496"/>
    </source>
</evidence>
<reference evidence="6 7" key="1">
    <citation type="submission" date="2024-03" db="EMBL/GenBank/DDBJ databases">
        <title>The genome assembly and annotation of the cricket Gryllus longicercus Weissman &amp; Gray.</title>
        <authorList>
            <person name="Szrajer S."/>
            <person name="Gray D."/>
            <person name="Ylla G."/>
        </authorList>
    </citation>
    <scope>NUCLEOTIDE SEQUENCE [LARGE SCALE GENOMIC DNA]</scope>
    <source>
        <strain evidence="6">DAG 2021-001</strain>
        <tissue evidence="6">Whole body minus gut</tissue>
    </source>
</reference>
<gene>
    <name evidence="6" type="ORF">R5R35_007332</name>
</gene>
<evidence type="ECO:0000313" key="7">
    <source>
        <dbReference type="Proteomes" id="UP001378592"/>
    </source>
</evidence>
<keyword evidence="4" id="KW-0243">Dynein</keyword>
<sequence>MANPKYADLPGIAYDQPDVYETEDLPEADQNADFYEEETDSIERLHISANEAFGRFKGKSLNAAGVDFSDRITKSRRSGYEVLNWEIVGEGEKETPLQKYQRLQIEIKELADEVNQLKETGVPVGGDQPPPAQLAQLVEAAQRQLAEVHLEEALGSELLADLKDPEGARVMRLLTELESLRQGSTDIKAKGDAPSGQPAAGVVSYELQFRPEQSELSRSSRLAQLEQRLHFAESALGATPERMATLCVDPRDRARPCSLLEAVQLLSAKVSLLDTAHLDHVEGRLIALAQKMDSIADKNSSTVEDAERDQKVIELYDLMKKNSEEVAQILPETLDRMLTLQALHQQAADFGKSLSQLEAVQQQISGSLHNSEQLLQEQKDSFLKQLELLKSNLARLDSRISALGKK</sequence>
<comment type="subcellular location">
    <subcellularLocation>
        <location evidence="1">Cytoplasm</location>
    </subcellularLocation>
</comment>
<dbReference type="PANTHER" id="PTHR15346">
    <property type="entry name" value="DYNACTIN SUBUNIT"/>
    <property type="match status" value="1"/>
</dbReference>
<dbReference type="GO" id="GO:0030286">
    <property type="term" value="C:dynein complex"/>
    <property type="evidence" value="ECO:0007669"/>
    <property type="project" value="UniProtKB-KW"/>
</dbReference>
<dbReference type="EMBL" id="JAZDUA010000200">
    <property type="protein sequence ID" value="KAK7864563.1"/>
    <property type="molecule type" value="Genomic_DNA"/>
</dbReference>
<comment type="caution">
    <text evidence="6">The sequence shown here is derived from an EMBL/GenBank/DDBJ whole genome shotgun (WGS) entry which is preliminary data.</text>
</comment>
<name>A0AAN9VIQ6_9ORTH</name>
<dbReference type="AlphaFoldDB" id="A0AAN9VIQ6"/>
<comment type="similarity">
    <text evidence="2">Belongs to the dynactin subunit 2 family.</text>
</comment>
<evidence type="ECO:0000256" key="5">
    <source>
        <dbReference type="SAM" id="Coils"/>
    </source>
</evidence>
<proteinExistence type="inferred from homology"/>
<evidence type="ECO:0000256" key="3">
    <source>
        <dbReference type="ARBA" id="ARBA00022490"/>
    </source>
</evidence>
<dbReference type="Pfam" id="PF04912">
    <property type="entry name" value="Dynamitin"/>
    <property type="match status" value="1"/>
</dbReference>
<evidence type="ECO:0000256" key="2">
    <source>
        <dbReference type="ARBA" id="ARBA00006176"/>
    </source>
</evidence>